<protein>
    <submittedName>
        <fullName evidence="1">4795_t:CDS:1</fullName>
    </submittedName>
</protein>
<proteinExistence type="predicted"/>
<comment type="caution">
    <text evidence="1">The sequence shown here is derived from an EMBL/GenBank/DDBJ whole genome shotgun (WGS) entry which is preliminary data.</text>
</comment>
<accession>A0ACA9PLQ6</accession>
<gene>
    <name evidence="1" type="ORF">DHETER_LOCUS12337</name>
</gene>
<evidence type="ECO:0000313" key="2">
    <source>
        <dbReference type="Proteomes" id="UP000789702"/>
    </source>
</evidence>
<name>A0ACA9PLQ6_9GLOM</name>
<dbReference type="Proteomes" id="UP000789702">
    <property type="component" value="Unassembled WGS sequence"/>
</dbReference>
<sequence>SQFSRRPSTFLDGSIVSTPTNTSKESLLYRMPGAYIGSVSDDGIDTWK</sequence>
<feature type="non-terminal residue" evidence="1">
    <location>
        <position position="48"/>
    </location>
</feature>
<reference evidence="1" key="1">
    <citation type="submission" date="2021-06" db="EMBL/GenBank/DDBJ databases">
        <authorList>
            <person name="Kallberg Y."/>
            <person name="Tangrot J."/>
            <person name="Rosling A."/>
        </authorList>
    </citation>
    <scope>NUCLEOTIDE SEQUENCE</scope>
    <source>
        <strain evidence="1">IL203A</strain>
    </source>
</reference>
<feature type="non-terminal residue" evidence="1">
    <location>
        <position position="1"/>
    </location>
</feature>
<keyword evidence="2" id="KW-1185">Reference proteome</keyword>
<dbReference type="EMBL" id="CAJVPU010029933">
    <property type="protein sequence ID" value="CAG8712351.1"/>
    <property type="molecule type" value="Genomic_DNA"/>
</dbReference>
<organism evidence="1 2">
    <name type="scientific">Dentiscutata heterogama</name>
    <dbReference type="NCBI Taxonomy" id="1316150"/>
    <lineage>
        <taxon>Eukaryota</taxon>
        <taxon>Fungi</taxon>
        <taxon>Fungi incertae sedis</taxon>
        <taxon>Mucoromycota</taxon>
        <taxon>Glomeromycotina</taxon>
        <taxon>Glomeromycetes</taxon>
        <taxon>Diversisporales</taxon>
        <taxon>Gigasporaceae</taxon>
        <taxon>Dentiscutata</taxon>
    </lineage>
</organism>
<evidence type="ECO:0000313" key="1">
    <source>
        <dbReference type="EMBL" id="CAG8712351.1"/>
    </source>
</evidence>